<feature type="region of interest" description="Disordered" evidence="1">
    <location>
        <begin position="1"/>
        <end position="43"/>
    </location>
</feature>
<dbReference type="STRING" id="316055.RPE_2226"/>
<accession>Q07PG6</accession>
<name>Q07PG6_RHOP5</name>
<evidence type="ECO:0000256" key="1">
    <source>
        <dbReference type="SAM" id="MobiDB-lite"/>
    </source>
</evidence>
<organism evidence="2">
    <name type="scientific">Rhodopseudomonas palustris (strain BisA53)</name>
    <dbReference type="NCBI Taxonomy" id="316055"/>
    <lineage>
        <taxon>Bacteria</taxon>
        <taxon>Pseudomonadati</taxon>
        <taxon>Pseudomonadota</taxon>
        <taxon>Alphaproteobacteria</taxon>
        <taxon>Hyphomicrobiales</taxon>
        <taxon>Nitrobacteraceae</taxon>
        <taxon>Rhodopseudomonas</taxon>
    </lineage>
</organism>
<gene>
    <name evidence="2" type="ordered locus">RPE_2226</name>
</gene>
<dbReference type="KEGG" id="rpe:RPE_2226"/>
<dbReference type="eggNOG" id="COG1429">
    <property type="taxonomic scope" value="Bacteria"/>
</dbReference>
<reference evidence="2" key="1">
    <citation type="submission" date="2006-09" db="EMBL/GenBank/DDBJ databases">
        <title>Complete sequence of Rhodopseudomonas palustris BisA53.</title>
        <authorList>
            <consortium name="US DOE Joint Genome Institute"/>
            <person name="Copeland A."/>
            <person name="Lucas S."/>
            <person name="Lapidus A."/>
            <person name="Barry K."/>
            <person name="Detter J.C."/>
            <person name="Glavina del Rio T."/>
            <person name="Hammon N."/>
            <person name="Israni S."/>
            <person name="Dalin E."/>
            <person name="Tice H."/>
            <person name="Pitluck S."/>
            <person name="Chain P."/>
            <person name="Malfatti S."/>
            <person name="Shin M."/>
            <person name="Vergez L."/>
            <person name="Schmutz J."/>
            <person name="Larimer F."/>
            <person name="Land M."/>
            <person name="Hauser L."/>
            <person name="Pelletier D.A."/>
            <person name="Kyrpides N."/>
            <person name="Kim E."/>
            <person name="Harwood C.S."/>
            <person name="Oda Y."/>
            <person name="Richardson P."/>
        </authorList>
    </citation>
    <scope>NUCLEOTIDE SEQUENCE [LARGE SCALE GENOMIC DNA]</scope>
    <source>
        <strain evidence="2">BisA53</strain>
    </source>
</reference>
<protein>
    <submittedName>
        <fullName evidence="2">Uncharacterized protein</fullName>
    </submittedName>
</protein>
<proteinExistence type="predicted"/>
<evidence type="ECO:0000313" key="2">
    <source>
        <dbReference type="EMBL" id="ABJ06168.1"/>
    </source>
</evidence>
<dbReference type="HOGENOM" id="CLU_1146492_0_0_5"/>
<sequence length="242" mass="25402">MGRDTGAAPATVTGEPPPNATGFRSGKAVPAVTREPGDLPSPVTDAIPGGVFSGVNVMADRSAGPFAAGFLNDASRRSQRRILAMQTAWQCLPDDHAHDAATADLVILTHSSSTRDRFAAVAERWPRLRVCDSARLSDPVALAREITGARGVLIHLRDTDDHRDDVLRLALSLSARQVALVVLRDDTAADDALDAVGNLPPSTQRRLRALIGSDGANAAHATLTQLALAAGLSPFPTPESSR</sequence>
<dbReference type="AlphaFoldDB" id="Q07PG6"/>
<dbReference type="EMBL" id="CP000463">
    <property type="protein sequence ID" value="ABJ06168.1"/>
    <property type="molecule type" value="Genomic_DNA"/>
</dbReference>